<dbReference type="EC" id="5.6.2.4" evidence="16"/>
<dbReference type="InterPro" id="IPR010997">
    <property type="entry name" value="HRDC-like_sf"/>
</dbReference>
<dbReference type="PROSITE" id="PS51194">
    <property type="entry name" value="HELICASE_CTER"/>
    <property type="match status" value="1"/>
</dbReference>
<evidence type="ECO:0000313" key="20">
    <source>
        <dbReference type="EMBL" id="SFL77038.1"/>
    </source>
</evidence>
<dbReference type="PROSITE" id="PS51192">
    <property type="entry name" value="HELICASE_ATP_BIND_1"/>
    <property type="match status" value="1"/>
</dbReference>
<dbReference type="GO" id="GO:0003677">
    <property type="term" value="F:DNA binding"/>
    <property type="evidence" value="ECO:0007669"/>
    <property type="project" value="UniProtKB-KW"/>
</dbReference>
<keyword evidence="7" id="KW-0378">Hydrolase</keyword>
<dbReference type="GO" id="GO:0009378">
    <property type="term" value="F:four-way junction helicase activity"/>
    <property type="evidence" value="ECO:0007669"/>
    <property type="project" value="TreeGrafter"/>
</dbReference>
<evidence type="ECO:0000259" key="17">
    <source>
        <dbReference type="PROSITE" id="PS50967"/>
    </source>
</evidence>
<keyword evidence="9" id="KW-0862">Zinc</keyword>
<dbReference type="GO" id="GO:0043138">
    <property type="term" value="F:3'-5' DNA helicase activity"/>
    <property type="evidence" value="ECO:0007669"/>
    <property type="project" value="UniProtKB-EC"/>
</dbReference>
<dbReference type="PROSITE" id="PS50967">
    <property type="entry name" value="HRDC"/>
    <property type="match status" value="1"/>
</dbReference>
<evidence type="ECO:0000259" key="19">
    <source>
        <dbReference type="PROSITE" id="PS51194"/>
    </source>
</evidence>
<dbReference type="OrthoDB" id="9763310at2"/>
<dbReference type="InterPro" id="IPR036388">
    <property type="entry name" value="WH-like_DNA-bd_sf"/>
</dbReference>
<dbReference type="SMART" id="SM00341">
    <property type="entry name" value="HRDC"/>
    <property type="match status" value="1"/>
</dbReference>
<evidence type="ECO:0000256" key="16">
    <source>
        <dbReference type="NCBIfam" id="TIGR01389"/>
    </source>
</evidence>
<feature type="domain" description="Helicase C-terminal" evidence="19">
    <location>
        <begin position="218"/>
        <end position="363"/>
    </location>
</feature>
<dbReference type="Pfam" id="PF16124">
    <property type="entry name" value="RecQ_Zn_bind"/>
    <property type="match status" value="1"/>
</dbReference>
<keyword evidence="21" id="KW-1185">Reference proteome</keyword>
<dbReference type="SMART" id="SM00487">
    <property type="entry name" value="DEXDc"/>
    <property type="match status" value="1"/>
</dbReference>
<keyword evidence="12" id="KW-0233">DNA recombination</keyword>
<dbReference type="PANTHER" id="PTHR13710">
    <property type="entry name" value="DNA HELICASE RECQ FAMILY MEMBER"/>
    <property type="match status" value="1"/>
</dbReference>
<dbReference type="GO" id="GO:0046872">
    <property type="term" value="F:metal ion binding"/>
    <property type="evidence" value="ECO:0007669"/>
    <property type="project" value="UniProtKB-KW"/>
</dbReference>
<dbReference type="SUPFAM" id="SSF46785">
    <property type="entry name" value="Winged helix' DNA-binding domain"/>
    <property type="match status" value="1"/>
</dbReference>
<dbReference type="SUPFAM" id="SSF47819">
    <property type="entry name" value="HRDC-like"/>
    <property type="match status" value="1"/>
</dbReference>
<organism evidence="20 21">
    <name type="scientific">Pelosinus propionicus DSM 13327</name>
    <dbReference type="NCBI Taxonomy" id="1123291"/>
    <lineage>
        <taxon>Bacteria</taxon>
        <taxon>Bacillati</taxon>
        <taxon>Bacillota</taxon>
        <taxon>Negativicutes</taxon>
        <taxon>Selenomonadales</taxon>
        <taxon>Sporomusaceae</taxon>
        <taxon>Pelosinus</taxon>
    </lineage>
</organism>
<dbReference type="InterPro" id="IPR029491">
    <property type="entry name" value="Helicase_HTH"/>
</dbReference>
<dbReference type="GO" id="GO:0005524">
    <property type="term" value="F:ATP binding"/>
    <property type="evidence" value="ECO:0007669"/>
    <property type="project" value="UniProtKB-KW"/>
</dbReference>
<dbReference type="InterPro" id="IPR014001">
    <property type="entry name" value="Helicase_ATP-bd"/>
</dbReference>
<dbReference type="Gene3D" id="1.10.150.80">
    <property type="entry name" value="HRDC domain"/>
    <property type="match status" value="1"/>
</dbReference>
<evidence type="ECO:0000313" key="21">
    <source>
        <dbReference type="Proteomes" id="UP000199520"/>
    </source>
</evidence>
<name>A0A1I4KE80_9FIRM</name>
<keyword evidence="5" id="KW-0547">Nucleotide-binding</keyword>
<dbReference type="InterPro" id="IPR032284">
    <property type="entry name" value="RecQ_Zn-bd"/>
</dbReference>
<dbReference type="PANTHER" id="PTHR13710:SF105">
    <property type="entry name" value="ATP-DEPENDENT DNA HELICASE Q1"/>
    <property type="match status" value="1"/>
</dbReference>
<keyword evidence="4" id="KW-0479">Metal-binding</keyword>
<comment type="similarity">
    <text evidence="3">Belongs to the helicase family. RecQ subfamily.</text>
</comment>
<dbReference type="Pfam" id="PF00270">
    <property type="entry name" value="DEAD"/>
    <property type="match status" value="1"/>
</dbReference>
<dbReference type="InterPro" id="IPR044876">
    <property type="entry name" value="HRDC_dom_sf"/>
</dbReference>
<dbReference type="CDD" id="cd18794">
    <property type="entry name" value="SF2_C_RecQ"/>
    <property type="match status" value="1"/>
</dbReference>
<evidence type="ECO:0000256" key="14">
    <source>
        <dbReference type="ARBA" id="ARBA00023235"/>
    </source>
</evidence>
<dbReference type="FunFam" id="1.10.150.80:FF:000002">
    <property type="entry name" value="ATP-dependent DNA helicase RecQ"/>
    <property type="match status" value="1"/>
</dbReference>
<dbReference type="STRING" id="1123291.SAMN04490355_101714"/>
<dbReference type="Gene3D" id="3.40.50.300">
    <property type="entry name" value="P-loop containing nucleotide triphosphate hydrolases"/>
    <property type="match status" value="2"/>
</dbReference>
<evidence type="ECO:0000256" key="1">
    <source>
        <dbReference type="ARBA" id="ARBA00001946"/>
    </source>
</evidence>
<evidence type="ECO:0000256" key="9">
    <source>
        <dbReference type="ARBA" id="ARBA00022833"/>
    </source>
</evidence>
<evidence type="ECO:0000256" key="13">
    <source>
        <dbReference type="ARBA" id="ARBA00023204"/>
    </source>
</evidence>
<dbReference type="GO" id="GO:0005737">
    <property type="term" value="C:cytoplasm"/>
    <property type="evidence" value="ECO:0007669"/>
    <property type="project" value="TreeGrafter"/>
</dbReference>
<dbReference type="SUPFAM" id="SSF52540">
    <property type="entry name" value="P-loop containing nucleoside triphosphate hydrolases"/>
    <property type="match status" value="1"/>
</dbReference>
<keyword evidence="10" id="KW-0067">ATP-binding</keyword>
<evidence type="ECO:0000259" key="18">
    <source>
        <dbReference type="PROSITE" id="PS51192"/>
    </source>
</evidence>
<dbReference type="SMART" id="SM00956">
    <property type="entry name" value="RQC"/>
    <property type="match status" value="1"/>
</dbReference>
<evidence type="ECO:0000256" key="5">
    <source>
        <dbReference type="ARBA" id="ARBA00022741"/>
    </source>
</evidence>
<dbReference type="NCBIfam" id="TIGR01389">
    <property type="entry name" value="recQ"/>
    <property type="match status" value="1"/>
</dbReference>
<gene>
    <name evidence="20" type="ORF">SAMN04490355_101714</name>
</gene>
<dbReference type="GO" id="GO:0030894">
    <property type="term" value="C:replisome"/>
    <property type="evidence" value="ECO:0007669"/>
    <property type="project" value="TreeGrafter"/>
</dbReference>
<comment type="cofactor">
    <cofactor evidence="1">
        <name>Mg(2+)</name>
        <dbReference type="ChEBI" id="CHEBI:18420"/>
    </cofactor>
</comment>
<evidence type="ECO:0000256" key="2">
    <source>
        <dbReference type="ARBA" id="ARBA00001947"/>
    </source>
</evidence>
<feature type="domain" description="Helicase ATP-binding" evidence="18">
    <location>
        <begin position="26"/>
        <end position="195"/>
    </location>
</feature>
<dbReference type="NCBIfam" id="TIGR00614">
    <property type="entry name" value="recQ_fam"/>
    <property type="match status" value="1"/>
</dbReference>
<dbReference type="InterPro" id="IPR011545">
    <property type="entry name" value="DEAD/DEAH_box_helicase_dom"/>
</dbReference>
<sequence length="709" mass="80033">MLTAALNILKQHYGYTTFRPGQQKIITSLLNNKDTLAIMPTGAGKSLCFQIPALLLPGVTLVVSPLISLMKDQVDALNGVGIPATFINSSLTLSQVNERIYNAKCGRYKIIYIAPERLESESFQAAIKVLTISLLAIDEAHCVSQWGHDFRPSYRAVGTFITSLPNRPIIGAFTATATTDVTQDIITLLTLRKPDIYMTGFDRENLSFTVIRGENKQDFTLKYITTNKEQSGIIYAATRKEVDNLYSLLYKKGYSVGKYHAGLPDKERQHYQEQFIYDNISIMVATNAFGMGIDKSNVRYVIHYNMPKNMEAYYQEAGRAGRDGEPSECILLFGAQDPLLQRYLIEQTTFDTDRKTNEISKLQTMVDYCHTPECLRKFILSYFGETSDLTECDNCSNCKDDNELTDITLDAQKIFSCVMRVKERYGTTLIASVLKGSKDKKVLQLGFDSLSTYGLLKNYTLPEIRDAINRLIATDYLMLTDSEYPVVKLAPKGVAVLKNQTKVWQKVPKRTQKITVDNSLFSLLRSLRKTIADREQIPPYLVFADSTLKEMSEFCPTTYDALLTIKGVGESKRKRYGDEFLEVLQQYALANQIQSSNPSKENKEVSVKVQESPSHVVSLELYQKGHSLEEISQMRKLKSLTIQDHLVRCYQEGHPVNWDALIPPQYEKLILSKIAEIGAEKLKPLKDALPTDIDYSAIKAVLCKYNVGQ</sequence>
<dbReference type="GO" id="GO:0009432">
    <property type="term" value="P:SOS response"/>
    <property type="evidence" value="ECO:0007669"/>
    <property type="project" value="UniProtKB-UniRule"/>
</dbReference>
<dbReference type="RefSeq" id="WP_090936620.1">
    <property type="nucleotide sequence ID" value="NZ_FOTS01000017.1"/>
</dbReference>
<dbReference type="InterPro" id="IPR036390">
    <property type="entry name" value="WH_DNA-bd_sf"/>
</dbReference>
<dbReference type="InterPro" id="IPR001650">
    <property type="entry name" value="Helicase_C-like"/>
</dbReference>
<evidence type="ECO:0000256" key="12">
    <source>
        <dbReference type="ARBA" id="ARBA00023172"/>
    </source>
</evidence>
<comment type="cofactor">
    <cofactor evidence="2">
        <name>Zn(2+)</name>
        <dbReference type="ChEBI" id="CHEBI:29105"/>
    </cofactor>
</comment>
<reference evidence="21" key="1">
    <citation type="submission" date="2016-10" db="EMBL/GenBank/DDBJ databases">
        <authorList>
            <person name="Varghese N."/>
            <person name="Submissions S."/>
        </authorList>
    </citation>
    <scope>NUCLEOTIDE SEQUENCE [LARGE SCALE GENOMIC DNA]</scope>
    <source>
        <strain evidence="21">DSM 13327</strain>
    </source>
</reference>
<dbReference type="GO" id="GO:0006260">
    <property type="term" value="P:DNA replication"/>
    <property type="evidence" value="ECO:0007669"/>
    <property type="project" value="InterPro"/>
</dbReference>
<keyword evidence="8 20" id="KW-0347">Helicase</keyword>
<dbReference type="Pfam" id="PF00271">
    <property type="entry name" value="Helicase_C"/>
    <property type="match status" value="1"/>
</dbReference>
<keyword evidence="13" id="KW-0234">DNA repair</keyword>
<dbReference type="InterPro" id="IPR002121">
    <property type="entry name" value="HRDC_dom"/>
</dbReference>
<keyword evidence="6" id="KW-0227">DNA damage</keyword>
<evidence type="ECO:0000256" key="6">
    <source>
        <dbReference type="ARBA" id="ARBA00022763"/>
    </source>
</evidence>
<accession>A0A1I4KE80</accession>
<dbReference type="CDD" id="cd17920">
    <property type="entry name" value="DEXHc_RecQ"/>
    <property type="match status" value="1"/>
</dbReference>
<feature type="domain" description="HRDC" evidence="17">
    <location>
        <begin position="514"/>
        <end position="594"/>
    </location>
</feature>
<dbReference type="GO" id="GO:0016787">
    <property type="term" value="F:hydrolase activity"/>
    <property type="evidence" value="ECO:0007669"/>
    <property type="project" value="UniProtKB-KW"/>
</dbReference>
<dbReference type="GO" id="GO:0043590">
    <property type="term" value="C:bacterial nucleoid"/>
    <property type="evidence" value="ECO:0007669"/>
    <property type="project" value="TreeGrafter"/>
</dbReference>
<evidence type="ECO:0000256" key="4">
    <source>
        <dbReference type="ARBA" id="ARBA00022723"/>
    </source>
</evidence>
<evidence type="ECO:0000256" key="10">
    <source>
        <dbReference type="ARBA" id="ARBA00022840"/>
    </source>
</evidence>
<protein>
    <recommendedName>
        <fullName evidence="16">DNA helicase RecQ</fullName>
        <ecNumber evidence="16">5.6.2.4</ecNumber>
    </recommendedName>
</protein>
<dbReference type="InterPro" id="IPR018982">
    <property type="entry name" value="RQC_domain"/>
</dbReference>
<dbReference type="AlphaFoldDB" id="A0A1I4KE80"/>
<dbReference type="SMART" id="SM00490">
    <property type="entry name" value="HELICc"/>
    <property type="match status" value="1"/>
</dbReference>
<evidence type="ECO:0000256" key="15">
    <source>
        <dbReference type="ARBA" id="ARBA00034617"/>
    </source>
</evidence>
<evidence type="ECO:0000256" key="11">
    <source>
        <dbReference type="ARBA" id="ARBA00023125"/>
    </source>
</evidence>
<evidence type="ECO:0000256" key="8">
    <source>
        <dbReference type="ARBA" id="ARBA00022806"/>
    </source>
</evidence>
<evidence type="ECO:0000256" key="3">
    <source>
        <dbReference type="ARBA" id="ARBA00005446"/>
    </source>
</evidence>
<dbReference type="InterPro" id="IPR006293">
    <property type="entry name" value="DNA_helicase_ATP-dep_RecQ_bac"/>
</dbReference>
<dbReference type="InterPro" id="IPR004589">
    <property type="entry name" value="DNA_helicase_ATP-dep_RecQ"/>
</dbReference>
<keyword evidence="11" id="KW-0238">DNA-binding</keyword>
<dbReference type="FunFam" id="3.40.50.300:FF:001389">
    <property type="entry name" value="ATP-dependent DNA helicase RecQ"/>
    <property type="match status" value="1"/>
</dbReference>
<dbReference type="InterPro" id="IPR027417">
    <property type="entry name" value="P-loop_NTPase"/>
</dbReference>
<evidence type="ECO:0000256" key="7">
    <source>
        <dbReference type="ARBA" id="ARBA00022801"/>
    </source>
</evidence>
<proteinExistence type="inferred from homology"/>
<dbReference type="Gene3D" id="1.10.10.10">
    <property type="entry name" value="Winged helix-like DNA-binding domain superfamily/Winged helix DNA-binding domain"/>
    <property type="match status" value="1"/>
</dbReference>
<dbReference type="Pfam" id="PF00570">
    <property type="entry name" value="HRDC"/>
    <property type="match status" value="1"/>
</dbReference>
<comment type="catalytic activity">
    <reaction evidence="15">
        <text>Couples ATP hydrolysis with the unwinding of duplex DNA by translocating in the 3'-5' direction.</text>
        <dbReference type="EC" id="5.6.2.4"/>
    </reaction>
</comment>
<dbReference type="GO" id="GO:0006310">
    <property type="term" value="P:DNA recombination"/>
    <property type="evidence" value="ECO:0007669"/>
    <property type="project" value="UniProtKB-UniRule"/>
</dbReference>
<dbReference type="GO" id="GO:0006281">
    <property type="term" value="P:DNA repair"/>
    <property type="evidence" value="ECO:0007669"/>
    <property type="project" value="UniProtKB-KW"/>
</dbReference>
<keyword evidence="14" id="KW-0413">Isomerase</keyword>
<dbReference type="Pfam" id="PF09382">
    <property type="entry name" value="RQC"/>
    <property type="match status" value="1"/>
</dbReference>
<dbReference type="Pfam" id="PF14493">
    <property type="entry name" value="HTH_40"/>
    <property type="match status" value="1"/>
</dbReference>
<dbReference type="EMBL" id="FOTS01000017">
    <property type="protein sequence ID" value="SFL77038.1"/>
    <property type="molecule type" value="Genomic_DNA"/>
</dbReference>
<dbReference type="Proteomes" id="UP000199520">
    <property type="component" value="Unassembled WGS sequence"/>
</dbReference>